<name>A0A9N8RYH3_9BURK</name>
<dbReference type="PANTHER" id="PTHR40266:SF2">
    <property type="entry name" value="TOXIN HIGB-1"/>
    <property type="match status" value="1"/>
</dbReference>
<dbReference type="PANTHER" id="PTHR40266">
    <property type="entry name" value="TOXIN HIGB-1"/>
    <property type="match status" value="1"/>
</dbReference>
<organism evidence="1 2">
    <name type="scientific">Paraburkholderia saeva</name>
    <dbReference type="NCBI Taxonomy" id="2777537"/>
    <lineage>
        <taxon>Bacteria</taxon>
        <taxon>Pseudomonadati</taxon>
        <taxon>Pseudomonadota</taxon>
        <taxon>Betaproteobacteria</taxon>
        <taxon>Burkholderiales</taxon>
        <taxon>Burkholderiaceae</taxon>
        <taxon>Paraburkholderia</taxon>
    </lineage>
</organism>
<dbReference type="AlphaFoldDB" id="A0A9N8RYH3"/>
<dbReference type="RefSeq" id="WP_228878424.1">
    <property type="nucleotide sequence ID" value="NZ_CAJQZC010000005.1"/>
</dbReference>
<reference evidence="1" key="1">
    <citation type="submission" date="2021-04" db="EMBL/GenBank/DDBJ databases">
        <authorList>
            <person name="Vanwijnsberghe S."/>
        </authorList>
    </citation>
    <scope>NUCLEOTIDE SEQUENCE</scope>
    <source>
        <strain evidence="1">LMG 31841</strain>
    </source>
</reference>
<dbReference type="InterPro" id="IPR007711">
    <property type="entry name" value="HigB-1"/>
</dbReference>
<comment type="caution">
    <text evidence="1">The sequence shown here is derived from an EMBL/GenBank/DDBJ whole genome shotgun (WGS) entry which is preliminary data.</text>
</comment>
<dbReference type="Proteomes" id="UP000789704">
    <property type="component" value="Unassembled WGS sequence"/>
</dbReference>
<proteinExistence type="predicted"/>
<dbReference type="EMBL" id="CAJQZC010000005">
    <property type="protein sequence ID" value="CAG4903271.1"/>
    <property type="molecule type" value="Genomic_DNA"/>
</dbReference>
<dbReference type="EC" id="3.1.-.-" evidence="1"/>
<keyword evidence="1" id="KW-0378">Hydrolase</keyword>
<protein>
    <submittedName>
        <fullName evidence="1">Endoribonuclease HigB</fullName>
        <ecNumber evidence="1">3.1.-.-</ecNumber>
    </submittedName>
</protein>
<gene>
    <name evidence="1" type="primary">higB</name>
    <name evidence="1" type="ORF">LMG31841_03212</name>
</gene>
<dbReference type="Pfam" id="PF05015">
    <property type="entry name" value="HigB-like_toxin"/>
    <property type="match status" value="1"/>
</dbReference>
<dbReference type="SUPFAM" id="SSF143011">
    <property type="entry name" value="RelE-like"/>
    <property type="match status" value="1"/>
</dbReference>
<evidence type="ECO:0000313" key="1">
    <source>
        <dbReference type="EMBL" id="CAG4903271.1"/>
    </source>
</evidence>
<sequence>MIRSFAHKGLERFFETGSKSGIRPDHAAKLARQLAILNVASKPEQMDIPGWGLHPLKGDMAGRWSVWVSANWRLTFRFVGEDAEIVDYQDYH</sequence>
<dbReference type="GO" id="GO:0016787">
    <property type="term" value="F:hydrolase activity"/>
    <property type="evidence" value="ECO:0007669"/>
    <property type="project" value="UniProtKB-KW"/>
</dbReference>
<accession>A0A9N8RYH3</accession>
<keyword evidence="2" id="KW-1185">Reference proteome</keyword>
<evidence type="ECO:0000313" key="2">
    <source>
        <dbReference type="Proteomes" id="UP000789704"/>
    </source>
</evidence>
<dbReference type="InterPro" id="IPR035093">
    <property type="entry name" value="RelE/ParE_toxin_dom_sf"/>
</dbReference>
<dbReference type="Gene3D" id="3.30.2310.20">
    <property type="entry name" value="RelE-like"/>
    <property type="match status" value="1"/>
</dbReference>